<feature type="compositionally biased region" description="Polar residues" evidence="4">
    <location>
        <begin position="163"/>
        <end position="185"/>
    </location>
</feature>
<dbReference type="Proteomes" id="UP000825890">
    <property type="component" value="Unassembled WGS sequence"/>
</dbReference>
<dbReference type="RefSeq" id="XP_044651055.1">
    <property type="nucleotide sequence ID" value="XM_044795120.1"/>
</dbReference>
<dbReference type="PANTHER" id="PTHR24201">
    <property type="entry name" value="ANK_REP_REGION DOMAIN-CONTAINING PROTEIN"/>
    <property type="match status" value="1"/>
</dbReference>
<dbReference type="InterPro" id="IPR056884">
    <property type="entry name" value="NPHP3-like_N"/>
</dbReference>
<feature type="region of interest" description="Disordered" evidence="4">
    <location>
        <begin position="163"/>
        <end position="188"/>
    </location>
</feature>
<dbReference type="InterPro" id="IPR031352">
    <property type="entry name" value="SesA"/>
</dbReference>
<feature type="repeat" description="ANK" evidence="3">
    <location>
        <begin position="758"/>
        <end position="791"/>
    </location>
</feature>
<dbReference type="SUPFAM" id="SSF48403">
    <property type="entry name" value="Ankyrin repeat"/>
    <property type="match status" value="1"/>
</dbReference>
<comment type="caution">
    <text evidence="8">The sequence shown here is derived from an EMBL/GenBank/DDBJ whole genome shotgun (WGS) entry which is preliminary data.</text>
</comment>
<evidence type="ECO:0000259" key="6">
    <source>
        <dbReference type="Pfam" id="PF22939"/>
    </source>
</evidence>
<feature type="repeat" description="ANK" evidence="3">
    <location>
        <begin position="928"/>
        <end position="960"/>
    </location>
</feature>
<dbReference type="Pfam" id="PF22939">
    <property type="entry name" value="WHD_GPIID"/>
    <property type="match status" value="1"/>
</dbReference>
<dbReference type="InterPro" id="IPR036770">
    <property type="entry name" value="Ankyrin_rpt-contain_sf"/>
</dbReference>
<keyword evidence="9" id="KW-1185">Reference proteome</keyword>
<dbReference type="PROSITE" id="PS50297">
    <property type="entry name" value="ANK_REP_REGION"/>
    <property type="match status" value="6"/>
</dbReference>
<dbReference type="InterPro" id="IPR027417">
    <property type="entry name" value="P-loop_NTPase"/>
</dbReference>
<dbReference type="Pfam" id="PF12796">
    <property type="entry name" value="Ank_2"/>
    <property type="match status" value="3"/>
</dbReference>
<protein>
    <recommendedName>
        <fullName evidence="10">NACHT-NTPase and P-loop NTPases N-terminal domain-containing protein</fullName>
    </recommendedName>
</protein>
<dbReference type="OrthoDB" id="195446at2759"/>
<feature type="repeat" description="ANK" evidence="3">
    <location>
        <begin position="826"/>
        <end position="850"/>
    </location>
</feature>
<evidence type="ECO:0008006" key="10">
    <source>
        <dbReference type="Google" id="ProtNLM"/>
    </source>
</evidence>
<evidence type="ECO:0000313" key="9">
    <source>
        <dbReference type="Proteomes" id="UP000825890"/>
    </source>
</evidence>
<evidence type="ECO:0000259" key="5">
    <source>
        <dbReference type="Pfam" id="PF17107"/>
    </source>
</evidence>
<dbReference type="PROSITE" id="PS50088">
    <property type="entry name" value="ANK_REPEAT"/>
    <property type="match status" value="6"/>
</dbReference>
<dbReference type="Pfam" id="PF00023">
    <property type="entry name" value="Ank"/>
    <property type="match status" value="1"/>
</dbReference>
<feature type="repeat" description="ANK" evidence="3">
    <location>
        <begin position="1002"/>
        <end position="1026"/>
    </location>
</feature>
<evidence type="ECO:0000256" key="2">
    <source>
        <dbReference type="ARBA" id="ARBA00023043"/>
    </source>
</evidence>
<accession>A0A9P3CD43</accession>
<feature type="domain" description="Nephrocystin 3-like N-terminal" evidence="7">
    <location>
        <begin position="230"/>
        <end position="410"/>
    </location>
</feature>
<dbReference type="AlphaFoldDB" id="A0A9P3CD43"/>
<dbReference type="InterPro" id="IPR002110">
    <property type="entry name" value="Ankyrin_rpt"/>
</dbReference>
<evidence type="ECO:0000256" key="4">
    <source>
        <dbReference type="SAM" id="MobiDB-lite"/>
    </source>
</evidence>
<dbReference type="InterPro" id="IPR054471">
    <property type="entry name" value="GPIID_WHD"/>
</dbReference>
<feature type="repeat" description="ANK" evidence="3">
    <location>
        <begin position="894"/>
        <end position="918"/>
    </location>
</feature>
<dbReference type="InterPro" id="IPR050776">
    <property type="entry name" value="Ank_Repeat/CDKN_Inhibitor"/>
</dbReference>
<dbReference type="SUPFAM" id="SSF52540">
    <property type="entry name" value="P-loop containing nucleoside triphosphate hydrolases"/>
    <property type="match status" value="1"/>
</dbReference>
<keyword evidence="2 3" id="KW-0040">ANK repeat</keyword>
<evidence type="ECO:0000256" key="3">
    <source>
        <dbReference type="PROSITE-ProRule" id="PRU00023"/>
    </source>
</evidence>
<evidence type="ECO:0000313" key="8">
    <source>
        <dbReference type="EMBL" id="GIZ36568.1"/>
    </source>
</evidence>
<sequence length="1106" mass="124900">MSGAEVVTTVQLIDACIGITRTIIDIGEAARDAQGLPDRLRELFERLPAIEDVLELARENHGNVPDGERESVKPMLKQCNTSLEELRMILWKAFPGAGENYGKRVVRGTKTVILGRENKLLRLLDTILGNLKLLEQMKIYDIGDRLQALSETVQSLAEDNSSGYYNTHNGSGDQNIHQGSGNMYNQRGGDHSTFHQHFVAPLTDTNNLCLQSLAFPDMETRGDIDPKADQTCEWISQHATYLEWNRKGGFLWIKGRPGTGKSTLMEYLRKATLPDPDNTGQGETLVLSFFFHRRGHELQKTPLGLFRSLLHQILHRNRELLARFIKETRFEERCRTEGEPGKGKKWEWTTPDLQTIFFDCVQRTVKVRKIRLYIDALDESGEKAARALMEDLGLLQTRAGRRLEICVSCRPWPNVVRGWHYCINVVEENAQDVEQFLRLRLRPWIVPSLEIETEIADRASGVFQWAVVVANRVLSMHEADTTDILAHVRKTPVDLDDLYQEIFSQLKDEDRKAASRLFRWITFAKRPLSLIEIRHAVAIDANSELHSSEDCHSSAHWCDNDEQMREKLKRLSSGLVGIADSDGIATVQFDHESVQDYMITRGIMCLQNPQSMFPGASIRTKSESVLSIVCLRYLACPNIVQVWREVPIKTFRFAEYATASCWVHASCAEIEGHFVEHILKITQWPEMKLAYRTYMLGPSMSFDLPFTVSKGALTMQHFAAYHGLTNVIEQMIPRMSKDSRIVNRIRKRADGIDVRDPEGRTPLWYAASKGHVSILKLLLSSRRVDVNAKDKYGTSSLGAAALEGNYDSVLLLIKNKNIDIEAKDFRGRTPFAIAAEEGHGNIVQLLLETGKVDIESRDNTGRTPFWAAVYMGHESIVKLLLETRKVDVESRDNSGRTPFWYAAYMGHKSIAQLLLEAGKVDIEVKDQHGQTPLVFVARDGHEDLFQQLLEENADVEAKDKHGQTALANAAYYANIGIVQLLLKHVNGNAELTKKLVNAGDPDGWTPLMAATWSDSPEIVRLLLETGNVDVNATAIDGKTALWIAASHDHEEVVQVLLWTGKADITARCKDERDQWLTPLEAAEIEEHDGTADILREYEKEQGSNKR</sequence>
<dbReference type="Gene3D" id="1.25.40.20">
    <property type="entry name" value="Ankyrin repeat-containing domain"/>
    <property type="match status" value="3"/>
</dbReference>
<proteinExistence type="predicted"/>
<evidence type="ECO:0000256" key="1">
    <source>
        <dbReference type="ARBA" id="ARBA00022737"/>
    </source>
</evidence>
<dbReference type="Pfam" id="PF17107">
    <property type="entry name" value="SesA"/>
    <property type="match status" value="1"/>
</dbReference>
<gene>
    <name evidence="8" type="ORF">CKM354_000003900</name>
</gene>
<organism evidence="8 9">
    <name type="scientific">Cercospora kikuchii</name>
    <dbReference type="NCBI Taxonomy" id="84275"/>
    <lineage>
        <taxon>Eukaryota</taxon>
        <taxon>Fungi</taxon>
        <taxon>Dikarya</taxon>
        <taxon>Ascomycota</taxon>
        <taxon>Pezizomycotina</taxon>
        <taxon>Dothideomycetes</taxon>
        <taxon>Dothideomycetidae</taxon>
        <taxon>Mycosphaerellales</taxon>
        <taxon>Mycosphaerellaceae</taxon>
        <taxon>Cercospora</taxon>
    </lineage>
</organism>
<reference evidence="8 9" key="1">
    <citation type="submission" date="2021-01" db="EMBL/GenBank/DDBJ databases">
        <title>Cercospora kikuchii MAFF 305040 whole genome shotgun sequence.</title>
        <authorList>
            <person name="Kashiwa T."/>
            <person name="Suzuki T."/>
        </authorList>
    </citation>
    <scope>NUCLEOTIDE SEQUENCE [LARGE SCALE GENOMIC DNA]</scope>
    <source>
        <strain evidence="8 9">MAFF 305040</strain>
    </source>
</reference>
<keyword evidence="1" id="KW-0677">Repeat</keyword>
<dbReference type="PANTHER" id="PTHR24201:SF2">
    <property type="entry name" value="ANKYRIN REPEAT DOMAIN-CONTAINING PROTEIN 42"/>
    <property type="match status" value="1"/>
</dbReference>
<dbReference type="GeneID" id="68285614"/>
<feature type="domain" description="GPI inositol-deacylase winged helix" evidence="6">
    <location>
        <begin position="510"/>
        <end position="601"/>
    </location>
</feature>
<name>A0A9P3CD43_9PEZI</name>
<evidence type="ECO:0000259" key="7">
    <source>
        <dbReference type="Pfam" id="PF24883"/>
    </source>
</evidence>
<feature type="repeat" description="ANK" evidence="3">
    <location>
        <begin position="1036"/>
        <end position="1060"/>
    </location>
</feature>
<dbReference type="Pfam" id="PF24883">
    <property type="entry name" value="NPHP3_N"/>
    <property type="match status" value="1"/>
</dbReference>
<dbReference type="SMART" id="SM00248">
    <property type="entry name" value="ANK"/>
    <property type="match status" value="10"/>
</dbReference>
<feature type="domain" description="NACHT-NTPase and P-loop NTPases N-terminal" evidence="5">
    <location>
        <begin position="13"/>
        <end position="134"/>
    </location>
</feature>
<dbReference type="EMBL" id="BOLY01000001">
    <property type="protein sequence ID" value="GIZ36568.1"/>
    <property type="molecule type" value="Genomic_DNA"/>
</dbReference>